<comment type="caution">
    <text evidence="11">The sequence shown here is derived from an EMBL/GenBank/DDBJ whole genome shotgun (WGS) entry which is preliminary data.</text>
</comment>
<feature type="transmembrane region" description="Helical" evidence="8">
    <location>
        <begin position="133"/>
        <end position="151"/>
    </location>
</feature>
<dbReference type="PANTHER" id="PTHR48006">
    <property type="entry name" value="LEUCINE-RICH REPEAT-CONTAINING PROTEIN DDB_G0281931-RELATED"/>
    <property type="match status" value="1"/>
</dbReference>
<evidence type="ECO:0000256" key="9">
    <source>
        <dbReference type="SAM" id="SignalP"/>
    </source>
</evidence>
<evidence type="ECO:0000256" key="6">
    <source>
        <dbReference type="ARBA" id="ARBA00023136"/>
    </source>
</evidence>
<dbReference type="PROSITE" id="PS00107">
    <property type="entry name" value="PROTEIN_KINASE_ATP"/>
    <property type="match status" value="1"/>
</dbReference>
<dbReference type="PANTHER" id="PTHR48006:SF88">
    <property type="entry name" value="LRR RECEPTOR-LIKE KINASE FAMILY PROTEIN"/>
    <property type="match status" value="1"/>
</dbReference>
<dbReference type="InterPro" id="IPR011009">
    <property type="entry name" value="Kinase-like_dom_sf"/>
</dbReference>
<keyword evidence="7" id="KW-0547">Nucleotide-binding</keyword>
<keyword evidence="2" id="KW-0433">Leucine-rich repeat</keyword>
<dbReference type="InterPro" id="IPR001611">
    <property type="entry name" value="Leu-rich_rpt"/>
</dbReference>
<dbReference type="Pfam" id="PF08263">
    <property type="entry name" value="LRRNT_2"/>
    <property type="match status" value="1"/>
</dbReference>
<comment type="subcellular location">
    <subcellularLocation>
        <location evidence="1">Membrane</location>
        <topology evidence="1">Single-pass type I membrane protein</topology>
    </subcellularLocation>
</comment>
<keyword evidence="5 8" id="KW-1133">Transmembrane helix</keyword>
<feature type="signal peptide" evidence="9">
    <location>
        <begin position="1"/>
        <end position="23"/>
    </location>
</feature>
<keyword evidence="9" id="KW-0732">Signal</keyword>
<dbReference type="Pfam" id="PF00560">
    <property type="entry name" value="LRR_1"/>
    <property type="match status" value="1"/>
</dbReference>
<sequence>MASNLANLSTVFLHALIWSLLTASSVGLASDIYCLKSIKDSLDDPYGYLKASWNFNNNTEGFICWFKGVECWHLDENKVLSIQLSNMSLKGHFPRGVSDCSSLVVLDLSNNELSGPIPSDISSILCYLTSLKLSSNKFSVIIVFIFCYVVWTQRKKRSNKRKQTQQMEEMPHVELLHEECKEAQWVTAKWDRPNYTEISEATKNFDKENVIGIGGMGTTYKAVLPNGWILAVKRLHDTCLFNEHFITELKTLGRSRHENLLPLLGFRIQSRERLLVSKYMSKGSLYDWVHPEEGEARIIEWPLRVKIATGVARGLVWLHHECNFCVARRNINSKCILLDENFKPSFIKEDIYCFGILLLELITGENPRGMTTCPNTGNETLNEWVAHLSASSNFYSIVDKSLTGQGFDQEIFQLLRVALECVQPSPDQRPTMLQLYKTLGAVGKRHGLSTGSEVVADTGETSTLRINECNEDEIREL</sequence>
<proteinExistence type="predicted"/>
<dbReference type="InterPro" id="IPR000719">
    <property type="entry name" value="Prot_kinase_dom"/>
</dbReference>
<feature type="domain" description="Protein kinase" evidence="10">
    <location>
        <begin position="205"/>
        <end position="477"/>
    </location>
</feature>
<dbReference type="InterPro" id="IPR051824">
    <property type="entry name" value="LRR_Rcpt-Like_S/T_Kinase"/>
</dbReference>
<feature type="chain" id="PRO_5043887642" description="Protein kinase domain-containing protein" evidence="9">
    <location>
        <begin position="24"/>
        <end position="477"/>
    </location>
</feature>
<evidence type="ECO:0000313" key="11">
    <source>
        <dbReference type="EMBL" id="GKV51618.1"/>
    </source>
</evidence>
<dbReference type="GO" id="GO:0004672">
    <property type="term" value="F:protein kinase activity"/>
    <property type="evidence" value="ECO:0007669"/>
    <property type="project" value="InterPro"/>
</dbReference>
<dbReference type="InterPro" id="IPR001245">
    <property type="entry name" value="Ser-Thr/Tyr_kinase_cat_dom"/>
</dbReference>
<dbReference type="SUPFAM" id="SSF52058">
    <property type="entry name" value="L domain-like"/>
    <property type="match status" value="1"/>
</dbReference>
<keyword evidence="12" id="KW-1185">Reference proteome</keyword>
<dbReference type="InterPro" id="IPR032675">
    <property type="entry name" value="LRR_dom_sf"/>
</dbReference>
<evidence type="ECO:0000256" key="2">
    <source>
        <dbReference type="ARBA" id="ARBA00022614"/>
    </source>
</evidence>
<protein>
    <recommendedName>
        <fullName evidence="10">Protein kinase domain-containing protein</fullName>
    </recommendedName>
</protein>
<dbReference type="GO" id="GO:0016020">
    <property type="term" value="C:membrane"/>
    <property type="evidence" value="ECO:0007669"/>
    <property type="project" value="UniProtKB-SubCell"/>
</dbReference>
<dbReference type="Gene3D" id="3.30.200.20">
    <property type="entry name" value="Phosphorylase Kinase, domain 1"/>
    <property type="match status" value="1"/>
</dbReference>
<dbReference type="PROSITE" id="PS50011">
    <property type="entry name" value="PROTEIN_KINASE_DOM"/>
    <property type="match status" value="1"/>
</dbReference>
<dbReference type="Gene3D" id="3.80.10.10">
    <property type="entry name" value="Ribonuclease Inhibitor"/>
    <property type="match status" value="1"/>
</dbReference>
<gene>
    <name evidence="11" type="ORF">SLEP1_g58253</name>
</gene>
<evidence type="ECO:0000259" key="10">
    <source>
        <dbReference type="PROSITE" id="PS50011"/>
    </source>
</evidence>
<dbReference type="GO" id="GO:0005524">
    <property type="term" value="F:ATP binding"/>
    <property type="evidence" value="ECO:0007669"/>
    <property type="project" value="UniProtKB-UniRule"/>
</dbReference>
<evidence type="ECO:0000256" key="4">
    <source>
        <dbReference type="ARBA" id="ARBA00022737"/>
    </source>
</evidence>
<evidence type="ECO:0000256" key="3">
    <source>
        <dbReference type="ARBA" id="ARBA00022692"/>
    </source>
</evidence>
<keyword evidence="4" id="KW-0677">Repeat</keyword>
<dbReference type="AlphaFoldDB" id="A0AAV5MS02"/>
<dbReference type="SUPFAM" id="SSF56112">
    <property type="entry name" value="Protein kinase-like (PK-like)"/>
    <property type="match status" value="1"/>
</dbReference>
<evidence type="ECO:0000313" key="12">
    <source>
        <dbReference type="Proteomes" id="UP001054252"/>
    </source>
</evidence>
<evidence type="ECO:0000256" key="8">
    <source>
        <dbReference type="SAM" id="Phobius"/>
    </source>
</evidence>
<reference evidence="11 12" key="1">
    <citation type="journal article" date="2021" name="Commun. Biol.">
        <title>The genome of Shorea leprosula (Dipterocarpaceae) highlights the ecological relevance of drought in aseasonal tropical rainforests.</title>
        <authorList>
            <person name="Ng K.K.S."/>
            <person name="Kobayashi M.J."/>
            <person name="Fawcett J.A."/>
            <person name="Hatakeyama M."/>
            <person name="Paape T."/>
            <person name="Ng C.H."/>
            <person name="Ang C.C."/>
            <person name="Tnah L.H."/>
            <person name="Lee C.T."/>
            <person name="Nishiyama T."/>
            <person name="Sese J."/>
            <person name="O'Brien M.J."/>
            <person name="Copetti D."/>
            <person name="Mohd Noor M.I."/>
            <person name="Ong R.C."/>
            <person name="Putra M."/>
            <person name="Sireger I.Z."/>
            <person name="Indrioko S."/>
            <person name="Kosugi Y."/>
            <person name="Izuno A."/>
            <person name="Isagi Y."/>
            <person name="Lee S.L."/>
            <person name="Shimizu K.K."/>
        </authorList>
    </citation>
    <scope>NUCLEOTIDE SEQUENCE [LARGE SCALE GENOMIC DNA]</scope>
    <source>
        <strain evidence="11">214</strain>
    </source>
</reference>
<dbReference type="Pfam" id="PF07714">
    <property type="entry name" value="PK_Tyr_Ser-Thr"/>
    <property type="match status" value="1"/>
</dbReference>
<evidence type="ECO:0000256" key="7">
    <source>
        <dbReference type="PROSITE-ProRule" id="PRU10141"/>
    </source>
</evidence>
<evidence type="ECO:0000256" key="1">
    <source>
        <dbReference type="ARBA" id="ARBA00004479"/>
    </source>
</evidence>
<dbReference type="Proteomes" id="UP001054252">
    <property type="component" value="Unassembled WGS sequence"/>
</dbReference>
<feature type="binding site" evidence="7">
    <location>
        <position position="233"/>
    </location>
    <ligand>
        <name>ATP</name>
        <dbReference type="ChEBI" id="CHEBI:30616"/>
    </ligand>
</feature>
<organism evidence="11 12">
    <name type="scientific">Rubroshorea leprosula</name>
    <dbReference type="NCBI Taxonomy" id="152421"/>
    <lineage>
        <taxon>Eukaryota</taxon>
        <taxon>Viridiplantae</taxon>
        <taxon>Streptophyta</taxon>
        <taxon>Embryophyta</taxon>
        <taxon>Tracheophyta</taxon>
        <taxon>Spermatophyta</taxon>
        <taxon>Magnoliopsida</taxon>
        <taxon>eudicotyledons</taxon>
        <taxon>Gunneridae</taxon>
        <taxon>Pentapetalae</taxon>
        <taxon>rosids</taxon>
        <taxon>malvids</taxon>
        <taxon>Malvales</taxon>
        <taxon>Dipterocarpaceae</taxon>
        <taxon>Rubroshorea</taxon>
    </lineage>
</organism>
<evidence type="ECO:0000256" key="5">
    <source>
        <dbReference type="ARBA" id="ARBA00022989"/>
    </source>
</evidence>
<dbReference type="InterPro" id="IPR017441">
    <property type="entry name" value="Protein_kinase_ATP_BS"/>
</dbReference>
<dbReference type="InterPro" id="IPR013210">
    <property type="entry name" value="LRR_N_plant-typ"/>
</dbReference>
<keyword evidence="6 8" id="KW-0472">Membrane</keyword>
<keyword evidence="7" id="KW-0067">ATP-binding</keyword>
<dbReference type="Gene3D" id="1.10.510.10">
    <property type="entry name" value="Transferase(Phosphotransferase) domain 1"/>
    <property type="match status" value="2"/>
</dbReference>
<accession>A0AAV5MS02</accession>
<keyword evidence="3 8" id="KW-0812">Transmembrane</keyword>
<name>A0AAV5MS02_9ROSI</name>
<dbReference type="EMBL" id="BPVZ01000519">
    <property type="protein sequence ID" value="GKV51618.1"/>
    <property type="molecule type" value="Genomic_DNA"/>
</dbReference>